<dbReference type="InterPro" id="IPR012318">
    <property type="entry name" value="HTH_CRP"/>
</dbReference>
<dbReference type="Proteomes" id="UP000572984">
    <property type="component" value="Unassembled WGS sequence"/>
</dbReference>
<dbReference type="SUPFAM" id="SSF51206">
    <property type="entry name" value="cAMP-binding domain-like"/>
    <property type="match status" value="1"/>
</dbReference>
<keyword evidence="1" id="KW-0805">Transcription regulation</keyword>
<dbReference type="AlphaFoldDB" id="A0A838BUM1"/>
<dbReference type="InterPro" id="IPR036388">
    <property type="entry name" value="WH-like_DNA-bd_sf"/>
</dbReference>
<dbReference type="InterPro" id="IPR014710">
    <property type="entry name" value="RmlC-like_jellyroll"/>
</dbReference>
<dbReference type="InterPro" id="IPR036390">
    <property type="entry name" value="WH_DNA-bd_sf"/>
</dbReference>
<evidence type="ECO:0000256" key="1">
    <source>
        <dbReference type="ARBA" id="ARBA00023015"/>
    </source>
</evidence>
<protein>
    <submittedName>
        <fullName evidence="5">Crp/Fnr family transcriptional regulator</fullName>
    </submittedName>
</protein>
<dbReference type="GO" id="GO:0005829">
    <property type="term" value="C:cytosol"/>
    <property type="evidence" value="ECO:0007669"/>
    <property type="project" value="TreeGrafter"/>
</dbReference>
<keyword evidence="6" id="KW-1185">Reference proteome</keyword>
<dbReference type="PANTHER" id="PTHR24567:SF74">
    <property type="entry name" value="HTH-TYPE TRANSCRIPTIONAL REGULATOR ARCR"/>
    <property type="match status" value="1"/>
</dbReference>
<name>A0A838BUM1_9HYPH</name>
<organism evidence="5 6">
    <name type="scientific">Microvirga mediterraneensis</name>
    <dbReference type="NCBI Taxonomy" id="2754695"/>
    <lineage>
        <taxon>Bacteria</taxon>
        <taxon>Pseudomonadati</taxon>
        <taxon>Pseudomonadota</taxon>
        <taxon>Alphaproteobacteria</taxon>
        <taxon>Hyphomicrobiales</taxon>
        <taxon>Methylobacteriaceae</taxon>
        <taxon>Microvirga</taxon>
    </lineage>
</organism>
<evidence type="ECO:0000313" key="6">
    <source>
        <dbReference type="Proteomes" id="UP000572984"/>
    </source>
</evidence>
<proteinExistence type="predicted"/>
<dbReference type="PANTHER" id="PTHR24567">
    <property type="entry name" value="CRP FAMILY TRANSCRIPTIONAL REGULATORY PROTEIN"/>
    <property type="match status" value="1"/>
</dbReference>
<dbReference type="EMBL" id="JACDXJ010000003">
    <property type="protein sequence ID" value="MBA1159121.1"/>
    <property type="molecule type" value="Genomic_DNA"/>
</dbReference>
<accession>A0A838BUM1</accession>
<feature type="domain" description="HTH crp-type" evidence="4">
    <location>
        <begin position="154"/>
        <end position="221"/>
    </location>
</feature>
<dbReference type="InterPro" id="IPR050397">
    <property type="entry name" value="Env_Response_Regulators"/>
</dbReference>
<keyword evidence="2" id="KW-0238">DNA-binding</keyword>
<evidence type="ECO:0000256" key="3">
    <source>
        <dbReference type="ARBA" id="ARBA00023163"/>
    </source>
</evidence>
<dbReference type="GO" id="GO:0003677">
    <property type="term" value="F:DNA binding"/>
    <property type="evidence" value="ECO:0007669"/>
    <property type="project" value="UniProtKB-KW"/>
</dbReference>
<dbReference type="Gene3D" id="2.60.120.10">
    <property type="entry name" value="Jelly Rolls"/>
    <property type="match status" value="1"/>
</dbReference>
<dbReference type="PROSITE" id="PS51063">
    <property type="entry name" value="HTH_CRP_2"/>
    <property type="match status" value="1"/>
</dbReference>
<evidence type="ECO:0000256" key="2">
    <source>
        <dbReference type="ARBA" id="ARBA00023125"/>
    </source>
</evidence>
<evidence type="ECO:0000259" key="4">
    <source>
        <dbReference type="PROSITE" id="PS51063"/>
    </source>
</evidence>
<gene>
    <name evidence="5" type="ORF">H0S73_23835</name>
</gene>
<comment type="caution">
    <text evidence="5">The sequence shown here is derived from an EMBL/GenBank/DDBJ whole genome shotgun (WGS) entry which is preliminary data.</text>
</comment>
<dbReference type="Gene3D" id="1.10.10.10">
    <property type="entry name" value="Winged helix-like DNA-binding domain superfamily/Winged helix DNA-binding domain"/>
    <property type="match status" value="1"/>
</dbReference>
<dbReference type="SMART" id="SM00419">
    <property type="entry name" value="HTH_CRP"/>
    <property type="match status" value="1"/>
</dbReference>
<dbReference type="RefSeq" id="WP_181054723.1">
    <property type="nucleotide sequence ID" value="NZ_JACDXJ010000003.1"/>
</dbReference>
<dbReference type="SUPFAM" id="SSF46785">
    <property type="entry name" value="Winged helix' DNA-binding domain"/>
    <property type="match status" value="1"/>
</dbReference>
<sequence length="245" mass="26305">MPSQDSRAFAGGGHTANLLLAALPENVLEALTEQASIISLSRGRVLQELGEPVREALFPHGSVIALVSPMSDQKVVETATVGAEGYLGFWAVLGDDQRALCRAVVHSSGTATRVSIDGLLRLSRTHPILNDLLLRFSKVLLKQSIQSAACSSVHTLEARCARCLLEAHDRTGSGASIMLSRTLLAAMLGVRRQSLAAVIRSFEAHGIVRLDSSSVIVLDRARLEALSCRCYGVLRETYQTILPLP</sequence>
<evidence type="ECO:0000313" key="5">
    <source>
        <dbReference type="EMBL" id="MBA1159121.1"/>
    </source>
</evidence>
<keyword evidence="3" id="KW-0804">Transcription</keyword>
<dbReference type="GO" id="GO:0003700">
    <property type="term" value="F:DNA-binding transcription factor activity"/>
    <property type="evidence" value="ECO:0007669"/>
    <property type="project" value="TreeGrafter"/>
</dbReference>
<reference evidence="5 6" key="1">
    <citation type="submission" date="2020-07" db="EMBL/GenBank/DDBJ databases">
        <title>Draft genome and description of Microvirga mediterraneensis Marseille-Q2068 sp. nov.</title>
        <authorList>
            <person name="Boxberger M."/>
        </authorList>
    </citation>
    <scope>NUCLEOTIDE SEQUENCE [LARGE SCALE GENOMIC DNA]</scope>
    <source>
        <strain evidence="5 6">Marseille-Q2068</strain>
    </source>
</reference>
<dbReference type="Pfam" id="PF13545">
    <property type="entry name" value="HTH_Crp_2"/>
    <property type="match status" value="1"/>
</dbReference>
<dbReference type="InterPro" id="IPR018490">
    <property type="entry name" value="cNMP-bd_dom_sf"/>
</dbReference>